<feature type="binding site" evidence="14">
    <location>
        <position position="283"/>
    </location>
    <ligand>
        <name>[4Fe-4S] cluster</name>
        <dbReference type="ChEBI" id="CHEBI:49883"/>
    </ligand>
</feature>
<dbReference type="UniPathway" id="UPA00253">
    <property type="reaction ID" value="UER00327"/>
</dbReference>
<dbReference type="NCBIfam" id="NF006878">
    <property type="entry name" value="PRK09375.1-2"/>
    <property type="match status" value="1"/>
</dbReference>
<evidence type="ECO:0000313" key="15">
    <source>
        <dbReference type="EMBL" id="SHK96441.1"/>
    </source>
</evidence>
<dbReference type="GO" id="GO:0051539">
    <property type="term" value="F:4 iron, 4 sulfur cluster binding"/>
    <property type="evidence" value="ECO:0007669"/>
    <property type="project" value="UniProtKB-KW"/>
</dbReference>
<feature type="binding site" evidence="14">
    <location>
        <begin position="216"/>
        <end position="218"/>
    </location>
    <ligand>
        <name>iminosuccinate</name>
        <dbReference type="ChEBI" id="CHEBI:77875"/>
    </ligand>
</feature>
<comment type="pathway">
    <text evidence="3 14">Cofactor biosynthesis; NAD(+) biosynthesis; quinolinate from iminoaspartate: step 1/1.</text>
</comment>
<evidence type="ECO:0000256" key="12">
    <source>
        <dbReference type="ARBA" id="ARBA00050125"/>
    </source>
</evidence>
<evidence type="ECO:0000256" key="14">
    <source>
        <dbReference type="HAMAP-Rule" id="MF_00568"/>
    </source>
</evidence>
<evidence type="ECO:0000256" key="7">
    <source>
        <dbReference type="ARBA" id="ARBA00022642"/>
    </source>
</evidence>
<feature type="binding site" evidence="14">
    <location>
        <position position="190"/>
    </location>
    <ligand>
        <name>[4Fe-4S] cluster</name>
        <dbReference type="ChEBI" id="CHEBI:49883"/>
    </ligand>
</feature>
<dbReference type="InterPro" id="IPR023066">
    <property type="entry name" value="Quinolinate_synth_type2"/>
</dbReference>
<evidence type="ECO:0000256" key="10">
    <source>
        <dbReference type="ARBA" id="ARBA00023004"/>
    </source>
</evidence>
<evidence type="ECO:0000256" key="6">
    <source>
        <dbReference type="ARBA" id="ARBA00022490"/>
    </source>
</evidence>
<dbReference type="SUPFAM" id="SSF142754">
    <property type="entry name" value="NadA-like"/>
    <property type="match status" value="1"/>
</dbReference>
<keyword evidence="10 14" id="KW-0408">Iron</keyword>
<comment type="subcellular location">
    <subcellularLocation>
        <location evidence="2 14">Cytoplasm</location>
    </subcellularLocation>
</comment>
<evidence type="ECO:0000256" key="2">
    <source>
        <dbReference type="ARBA" id="ARBA00004496"/>
    </source>
</evidence>
<dbReference type="EC" id="2.5.1.72" evidence="4 14"/>
<gene>
    <name evidence="14" type="primary">nadA</name>
    <name evidence="15" type="ORF">SAMN04488087_2404</name>
</gene>
<evidence type="ECO:0000256" key="5">
    <source>
        <dbReference type="ARBA" id="ARBA00022485"/>
    </source>
</evidence>
<dbReference type="GO" id="GO:0046872">
    <property type="term" value="F:metal ion binding"/>
    <property type="evidence" value="ECO:0007669"/>
    <property type="project" value="UniProtKB-KW"/>
</dbReference>
<feature type="binding site" evidence="14">
    <location>
        <position position="233"/>
    </location>
    <ligand>
        <name>iminosuccinate</name>
        <dbReference type="ChEBI" id="CHEBI:77875"/>
    </ligand>
</feature>
<dbReference type="RefSeq" id="WP_072716211.1">
    <property type="nucleotide sequence ID" value="NZ_FRAU01000009.1"/>
</dbReference>
<keyword evidence="5 14" id="KW-0004">4Fe-4S</keyword>
<comment type="cofactor">
    <cofactor evidence="14">
        <name>[4Fe-4S] cluster</name>
        <dbReference type="ChEBI" id="CHEBI:49883"/>
    </cofactor>
    <text evidence="14">Binds 1 [4Fe-4S] cluster per subunit.</text>
</comment>
<keyword evidence="11 14" id="KW-0411">Iron-sulfur</keyword>
<comment type="catalytic activity">
    <reaction evidence="12">
        <text>iminosuccinate + dihydroxyacetone phosphate = quinolinate + phosphate + 2 H2O + H(+)</text>
        <dbReference type="Rhea" id="RHEA:25888"/>
        <dbReference type="ChEBI" id="CHEBI:15377"/>
        <dbReference type="ChEBI" id="CHEBI:15378"/>
        <dbReference type="ChEBI" id="CHEBI:29959"/>
        <dbReference type="ChEBI" id="CHEBI:43474"/>
        <dbReference type="ChEBI" id="CHEBI:57642"/>
        <dbReference type="ChEBI" id="CHEBI:77875"/>
        <dbReference type="EC" id="2.5.1.72"/>
    </reaction>
    <physiologicalReaction direction="left-to-right" evidence="12">
        <dbReference type="Rhea" id="RHEA:25889"/>
    </physiologicalReaction>
</comment>
<evidence type="ECO:0000256" key="3">
    <source>
        <dbReference type="ARBA" id="ARBA00005065"/>
    </source>
</evidence>
<feature type="binding site" evidence="14">
    <location>
        <position position="42"/>
    </location>
    <ligand>
        <name>iminosuccinate</name>
        <dbReference type="ChEBI" id="CHEBI:77875"/>
    </ligand>
</feature>
<protein>
    <recommendedName>
        <fullName evidence="13 14">Quinolinate synthase</fullName>
        <ecNumber evidence="4 14">2.5.1.72</ecNumber>
    </recommendedName>
</protein>
<keyword evidence="7 14" id="KW-0662">Pyridine nucleotide biosynthesis</keyword>
<dbReference type="GO" id="GO:0005829">
    <property type="term" value="C:cytosol"/>
    <property type="evidence" value="ECO:0007669"/>
    <property type="project" value="TreeGrafter"/>
</dbReference>
<dbReference type="STRING" id="633813.SAMN04488087_2404"/>
<sequence>MTEPVVLDPVIGYIDIPIDPSLDLIAEINRLRKEKNAIILAHYYQEPIIQDLADYIGDSLGLSRKAAETDADLIVFAGVHFMAETAKILNPDKKVVIPDLNAGCSLADSCPADAFAAFKAQYPDHLVISYINCSAAVKALSDIICTSSNAEHIVRQIPPEQPILFAPDRNLGRYLIRKTGRDMVLWDGICIVHETFSEKKILQLKARYPDALVLAHPECEEAVLQHADFIGSTSAIRRFARESPHTTFIVATEEGILHQMRKDCPEKTFIPAPPDNGCNCSQCPHMRLHTLEKLYLALRYEQPEITMDEELRQRALRPILRMLEMSRDIR</sequence>
<evidence type="ECO:0000256" key="13">
    <source>
        <dbReference type="ARBA" id="ARBA00073059"/>
    </source>
</evidence>
<dbReference type="InterPro" id="IPR003473">
    <property type="entry name" value="NadA"/>
</dbReference>
<dbReference type="Pfam" id="PF02445">
    <property type="entry name" value="NadA"/>
    <property type="match status" value="1"/>
</dbReference>
<dbReference type="HAMAP" id="MF_00568">
    <property type="entry name" value="NadA_type2"/>
    <property type="match status" value="1"/>
</dbReference>
<feature type="binding site" evidence="14">
    <location>
        <position position="59"/>
    </location>
    <ligand>
        <name>iminosuccinate</name>
        <dbReference type="ChEBI" id="CHEBI:77875"/>
    </ligand>
</feature>
<evidence type="ECO:0000256" key="1">
    <source>
        <dbReference type="ARBA" id="ARBA00003791"/>
    </source>
</evidence>
<organism evidence="15 16">
    <name type="scientific">Rhodothermus profundi</name>
    <dbReference type="NCBI Taxonomy" id="633813"/>
    <lineage>
        <taxon>Bacteria</taxon>
        <taxon>Pseudomonadati</taxon>
        <taxon>Rhodothermota</taxon>
        <taxon>Rhodothermia</taxon>
        <taxon>Rhodothermales</taxon>
        <taxon>Rhodothermaceae</taxon>
        <taxon>Rhodothermus</taxon>
    </lineage>
</organism>
<dbReference type="AlphaFoldDB" id="A0A1M6WS03"/>
<comment type="function">
    <text evidence="1 14">Catalyzes the condensation of iminoaspartate with dihydroxyacetone phosphate to form quinolinate.</text>
</comment>
<dbReference type="OrthoDB" id="9801204at2"/>
<dbReference type="Proteomes" id="UP000185812">
    <property type="component" value="Unassembled WGS sequence"/>
</dbReference>
<proteinExistence type="inferred from homology"/>
<dbReference type="FunFam" id="3.40.50.10800:FF:000003">
    <property type="entry name" value="Quinolinate synthase A"/>
    <property type="match status" value="1"/>
</dbReference>
<accession>A0A1M6WS03</accession>
<dbReference type="Gene3D" id="3.40.50.10800">
    <property type="entry name" value="NadA-like"/>
    <property type="match status" value="3"/>
</dbReference>
<feature type="binding site" evidence="14">
    <location>
        <position position="104"/>
    </location>
    <ligand>
        <name>[4Fe-4S] cluster</name>
        <dbReference type="ChEBI" id="CHEBI:49883"/>
    </ligand>
</feature>
<keyword evidence="16" id="KW-1185">Reference proteome</keyword>
<dbReference type="GO" id="GO:0034628">
    <property type="term" value="P:'de novo' NAD+ biosynthetic process from L-aspartate"/>
    <property type="evidence" value="ECO:0007669"/>
    <property type="project" value="TreeGrafter"/>
</dbReference>
<comment type="similarity">
    <text evidence="14">Belongs to the quinolinate synthase family. Type 2 subfamily.</text>
</comment>
<feature type="binding site" evidence="14">
    <location>
        <position position="147"/>
    </location>
    <ligand>
        <name>iminosuccinate</name>
        <dbReference type="ChEBI" id="CHEBI:77875"/>
    </ligand>
</feature>
<evidence type="ECO:0000256" key="8">
    <source>
        <dbReference type="ARBA" id="ARBA00022679"/>
    </source>
</evidence>
<dbReference type="PANTHER" id="PTHR30573:SF0">
    <property type="entry name" value="QUINOLINATE SYNTHASE, CHLOROPLASTIC"/>
    <property type="match status" value="1"/>
</dbReference>
<dbReference type="InterPro" id="IPR036094">
    <property type="entry name" value="NadA_sf"/>
</dbReference>
<dbReference type="NCBIfam" id="TIGR00550">
    <property type="entry name" value="nadA"/>
    <property type="match status" value="1"/>
</dbReference>
<evidence type="ECO:0000256" key="4">
    <source>
        <dbReference type="ARBA" id="ARBA00012669"/>
    </source>
</evidence>
<reference evidence="16" key="1">
    <citation type="submission" date="2016-11" db="EMBL/GenBank/DDBJ databases">
        <authorList>
            <person name="Varghese N."/>
            <person name="Submissions S."/>
        </authorList>
    </citation>
    <scope>NUCLEOTIDE SEQUENCE [LARGE SCALE GENOMIC DNA]</scope>
    <source>
        <strain evidence="16">DSM 22212</strain>
    </source>
</reference>
<dbReference type="EMBL" id="FRAU01000009">
    <property type="protein sequence ID" value="SHK96441.1"/>
    <property type="molecule type" value="Genomic_DNA"/>
</dbReference>
<name>A0A1M6WS03_9BACT</name>
<dbReference type="GO" id="GO:0008987">
    <property type="term" value="F:quinolinate synthetase A activity"/>
    <property type="evidence" value="ECO:0007669"/>
    <property type="project" value="UniProtKB-UniRule"/>
</dbReference>
<evidence type="ECO:0000313" key="16">
    <source>
        <dbReference type="Proteomes" id="UP000185812"/>
    </source>
</evidence>
<dbReference type="PANTHER" id="PTHR30573">
    <property type="entry name" value="QUINOLINATE SYNTHETASE A"/>
    <property type="match status" value="1"/>
</dbReference>
<feature type="binding site" evidence="14">
    <location>
        <begin position="130"/>
        <end position="132"/>
    </location>
    <ligand>
        <name>iminosuccinate</name>
        <dbReference type="ChEBI" id="CHEBI:77875"/>
    </ligand>
</feature>
<keyword evidence="9 14" id="KW-0479">Metal-binding</keyword>
<keyword evidence="8 14" id="KW-0808">Transferase</keyword>
<keyword evidence="6 14" id="KW-0963">Cytoplasm</keyword>
<dbReference type="FunFam" id="3.40.50.10800:FF:000001">
    <property type="entry name" value="Quinolinate synthase A"/>
    <property type="match status" value="1"/>
</dbReference>
<evidence type="ECO:0000256" key="11">
    <source>
        <dbReference type="ARBA" id="ARBA00023014"/>
    </source>
</evidence>
<evidence type="ECO:0000256" key="9">
    <source>
        <dbReference type="ARBA" id="ARBA00022723"/>
    </source>
</evidence>